<organism evidence="2 3">
    <name type="scientific">Prorocentrum cordatum</name>
    <dbReference type="NCBI Taxonomy" id="2364126"/>
    <lineage>
        <taxon>Eukaryota</taxon>
        <taxon>Sar</taxon>
        <taxon>Alveolata</taxon>
        <taxon>Dinophyceae</taxon>
        <taxon>Prorocentrales</taxon>
        <taxon>Prorocentraceae</taxon>
        <taxon>Prorocentrum</taxon>
    </lineage>
</organism>
<gene>
    <name evidence="2" type="ORF">PCOR1329_LOCUS28509</name>
</gene>
<sequence length="782" mass="85392">MGNELSQILDEFSVDQQIRGTLEQKGHFKLRQLVESVDDIKDWTGILASMNPPITDGQRAAAVRRTYGTATLRGEERARRSKDKPGEEMDAPIDPVTRRTLIKARNERHRFLLQLARQPSDSLHGHFNWKTERGKYAVINLAKVSCHFEVVPGIAFSLGAHCHLPDTGGSKSLSVAQWLLNVRILYNGYSVVGIMGCLNKAKEGVLRCSWPLVSRFVGALVDLATTDGPGATVRPNVGALHLAERQFRARIVEFLTQAPAGQPISFDGAIQTALIETQSFFRFAAPAAAPTPAATGGGRGGGQPPKRRRTSPDGGGESRPRPRLARYNAIGDLICPDCNAVGSAPRMYKHKHTSQKAARAAGLAVYAGRQPRACSVGHLVPDLPRAAFIECVLTQVSHPLARPCSSAARLPQRVQLAAWLGKAVAQHRWELDSALWRKQAESAASYASWRAGPAADQESLRRRWSAPLFRRLLEEAEYEDMGVPRNLLEGMPVAGLASDSGARLLKTAAPAMRGPAGDPELDERACEKTCARFKLNLMEGPFDTLEARPGTGKVFVRRKPRWRDNDARNIDDCSRNNINATFGSKETYRPAGIDHHASVARLWEALCPGAVLKDLVADLWKHVWQVLVGLNLVVVLGCTRAKRARFGRIRGSPFGAAARAQTCARLPVAVRALLQHHLLIPAQHYQDDHHCVEPGYSAAQARFLSKLFHEMVGPELAEPGGPMFTPPTPQFKQLGICSDLAASPREVCVLPARVEAICVELRAVRGAGRPSSGLAAELHGKW</sequence>
<comment type="caution">
    <text evidence="2">The sequence shown here is derived from an EMBL/GenBank/DDBJ whole genome shotgun (WGS) entry which is preliminary data.</text>
</comment>
<proteinExistence type="predicted"/>
<evidence type="ECO:0008006" key="4">
    <source>
        <dbReference type="Google" id="ProtNLM"/>
    </source>
</evidence>
<dbReference type="EMBL" id="CAUYUJ010010535">
    <property type="protein sequence ID" value="CAK0829616.1"/>
    <property type="molecule type" value="Genomic_DNA"/>
</dbReference>
<dbReference type="Proteomes" id="UP001189429">
    <property type="component" value="Unassembled WGS sequence"/>
</dbReference>
<accession>A0ABN9SEE9</accession>
<evidence type="ECO:0000313" key="2">
    <source>
        <dbReference type="EMBL" id="CAK0829616.1"/>
    </source>
</evidence>
<feature type="compositionally biased region" description="Basic and acidic residues" evidence="1">
    <location>
        <begin position="73"/>
        <end position="87"/>
    </location>
</feature>
<feature type="region of interest" description="Disordered" evidence="1">
    <location>
        <begin position="67"/>
        <end position="92"/>
    </location>
</feature>
<feature type="region of interest" description="Disordered" evidence="1">
    <location>
        <begin position="289"/>
        <end position="323"/>
    </location>
</feature>
<protein>
    <recommendedName>
        <fullName evidence="4">RNA-directed DNA polymerase</fullName>
    </recommendedName>
</protein>
<keyword evidence="3" id="KW-1185">Reference proteome</keyword>
<evidence type="ECO:0000313" key="3">
    <source>
        <dbReference type="Proteomes" id="UP001189429"/>
    </source>
</evidence>
<feature type="non-terminal residue" evidence="2">
    <location>
        <position position="782"/>
    </location>
</feature>
<reference evidence="2" key="1">
    <citation type="submission" date="2023-10" db="EMBL/GenBank/DDBJ databases">
        <authorList>
            <person name="Chen Y."/>
            <person name="Shah S."/>
            <person name="Dougan E. K."/>
            <person name="Thang M."/>
            <person name="Chan C."/>
        </authorList>
    </citation>
    <scope>NUCLEOTIDE SEQUENCE [LARGE SCALE GENOMIC DNA]</scope>
</reference>
<name>A0ABN9SEE9_9DINO</name>
<evidence type="ECO:0000256" key="1">
    <source>
        <dbReference type="SAM" id="MobiDB-lite"/>
    </source>
</evidence>